<dbReference type="NCBIfam" id="TIGR04226">
    <property type="entry name" value="RrgB_K2N_iso_D2"/>
    <property type="match status" value="1"/>
</dbReference>
<dbReference type="InterPro" id="IPR013783">
    <property type="entry name" value="Ig-like_fold"/>
</dbReference>
<dbReference type="OrthoDB" id="2249722at2"/>
<dbReference type="InterPro" id="IPR041033">
    <property type="entry name" value="SpaA_PFL_dom_1"/>
</dbReference>
<gene>
    <name evidence="10" type="ORF">SAMN05421791_101200</name>
</gene>
<dbReference type="NCBIfam" id="TIGR01167">
    <property type="entry name" value="LPXTG_anchor"/>
    <property type="match status" value="1"/>
</dbReference>
<organism evidence="10 11">
    <name type="scientific">Facklamia miroungae</name>
    <dbReference type="NCBI Taxonomy" id="120956"/>
    <lineage>
        <taxon>Bacteria</taxon>
        <taxon>Bacillati</taxon>
        <taxon>Bacillota</taxon>
        <taxon>Bacilli</taxon>
        <taxon>Lactobacillales</taxon>
        <taxon>Aerococcaceae</taxon>
        <taxon>Facklamia</taxon>
    </lineage>
</organism>
<dbReference type="RefSeq" id="WP_090288904.1">
    <property type="nucleotide sequence ID" value="NZ_FNCK01000001.1"/>
</dbReference>
<dbReference type="AlphaFoldDB" id="A0A1G7PCC7"/>
<evidence type="ECO:0000256" key="2">
    <source>
        <dbReference type="ARBA" id="ARBA00022525"/>
    </source>
</evidence>
<evidence type="ECO:0000256" key="6">
    <source>
        <dbReference type="SAM" id="SignalP"/>
    </source>
</evidence>
<feature type="domain" description="SpaA-like prealbumin fold" evidence="9">
    <location>
        <begin position="370"/>
        <end position="487"/>
    </location>
</feature>
<feature type="signal peptide" evidence="6">
    <location>
        <begin position="1"/>
        <end position="29"/>
    </location>
</feature>
<keyword evidence="11" id="KW-1185">Reference proteome</keyword>
<dbReference type="InterPro" id="IPR019931">
    <property type="entry name" value="LPXTG_anchor"/>
</dbReference>
<dbReference type="Pfam" id="PF16555">
    <property type="entry name" value="GramPos_pilinD1"/>
    <property type="match status" value="1"/>
</dbReference>
<evidence type="ECO:0000313" key="10">
    <source>
        <dbReference type="EMBL" id="SDF83884.1"/>
    </source>
</evidence>
<proteinExistence type="predicted"/>
<keyword evidence="5" id="KW-0472">Membrane</keyword>
<keyword evidence="2" id="KW-0964">Secreted</keyword>
<sequence length="526" mass="57532">MKKNKILTAVLIFILGLSSLITNHSIVSAQDSTQVKTTVIIHKLQADAFNSQNALLNLDGTEIDYTKIGTNVKPLNGVEFTAYSLSKDEYDNAIKLGIENTIGLTPPINKTPFVIGTTATTQEYEGVVSWEVGFDPAKPQYYVVYETNKPNTVTDSLAVPFIIAFPMTSYDGGRFLDSVHIYPKNVSGDFPVIGNDIANLGQNNASFNVGEPFKYILKGTIPTNIEKYLKYTFTDILDPALTIKKDDINDDFNIKPKIKVGFEELTLNTHFTYSISGQTISIEINKDGIAKIASQVPLANRNKITPDQIGDISANKNAAPFIEVSFTTYLNGTNSSTDVAIENNARITYNNSVIEKTTDASDNDFISYGSQNFKKVDPSGNSLSDAVFTVLEDDVPMVWNEYLINRNQANGNNKFPDVGVGKVIKLKSDTNGDFSINGLANSAQGKDGLIVSQYAIKETKAPKDYQLLGKPVNFTVEKDNSTVKITNNLRPFIPATGGIGTIIFIVAGALLMLFAIYGRRKAKEEA</sequence>
<dbReference type="InterPro" id="IPR026466">
    <property type="entry name" value="Fim_isopep_form_D2_dom"/>
</dbReference>
<evidence type="ECO:0000259" key="9">
    <source>
        <dbReference type="Pfam" id="PF17802"/>
    </source>
</evidence>
<accession>A0A1G7PCC7</accession>
<evidence type="ECO:0000256" key="5">
    <source>
        <dbReference type="SAM" id="Phobius"/>
    </source>
</evidence>
<dbReference type="Proteomes" id="UP000199708">
    <property type="component" value="Unassembled WGS sequence"/>
</dbReference>
<dbReference type="Gene3D" id="2.60.40.740">
    <property type="match status" value="1"/>
</dbReference>
<dbReference type="InterPro" id="IPR048052">
    <property type="entry name" value="FM1-like"/>
</dbReference>
<keyword evidence="3 6" id="KW-0732">Signal</keyword>
<keyword evidence="5" id="KW-1133">Transmembrane helix</keyword>
<feature type="domain" description="Gram-positive cocci surface proteins LPxTG" evidence="7">
    <location>
        <begin position="494"/>
        <end position="524"/>
    </location>
</feature>
<keyword evidence="1" id="KW-0134">Cell wall</keyword>
<keyword evidence="5" id="KW-0812">Transmembrane</keyword>
<evidence type="ECO:0000259" key="8">
    <source>
        <dbReference type="Pfam" id="PF16555"/>
    </source>
</evidence>
<evidence type="ECO:0000256" key="4">
    <source>
        <dbReference type="ARBA" id="ARBA00023088"/>
    </source>
</evidence>
<evidence type="ECO:0000256" key="3">
    <source>
        <dbReference type="ARBA" id="ARBA00022729"/>
    </source>
</evidence>
<feature type="transmembrane region" description="Helical" evidence="5">
    <location>
        <begin position="492"/>
        <end position="517"/>
    </location>
</feature>
<feature type="domain" description="Gram-positive pilin subunit D1 N-terminal" evidence="8">
    <location>
        <begin position="36"/>
        <end position="186"/>
    </location>
</feature>
<dbReference type="STRING" id="120956.SAMN05421791_101200"/>
<keyword evidence="4" id="KW-0572">Peptidoglycan-anchor</keyword>
<protein>
    <submittedName>
        <fullName evidence="10">LPXTG-motif cell wall anchor domain-containing protein/fimbrial isopeptide formation D2 domain-containing protein</fullName>
    </submittedName>
</protein>
<dbReference type="InterPro" id="IPR032364">
    <property type="entry name" value="GramPos_pilinD1_N"/>
</dbReference>
<dbReference type="NCBIfam" id="NF033902">
    <property type="entry name" value="iso_D2_wall_anc"/>
    <property type="match status" value="1"/>
</dbReference>
<dbReference type="Pfam" id="PF00746">
    <property type="entry name" value="Gram_pos_anchor"/>
    <property type="match status" value="1"/>
</dbReference>
<reference evidence="10 11" key="1">
    <citation type="submission" date="2016-10" db="EMBL/GenBank/DDBJ databases">
        <authorList>
            <person name="de Groot N.N."/>
        </authorList>
    </citation>
    <scope>NUCLEOTIDE SEQUENCE [LARGE SCALE GENOMIC DNA]</scope>
    <source>
        <strain evidence="10 11">ATCC BAA-466</strain>
    </source>
</reference>
<evidence type="ECO:0000313" key="11">
    <source>
        <dbReference type="Proteomes" id="UP000199708"/>
    </source>
</evidence>
<dbReference type="EMBL" id="FNCK01000001">
    <property type="protein sequence ID" value="SDF83884.1"/>
    <property type="molecule type" value="Genomic_DNA"/>
</dbReference>
<name>A0A1G7PCC7_9LACT</name>
<dbReference type="Pfam" id="PF17802">
    <property type="entry name" value="SpaA"/>
    <property type="match status" value="1"/>
</dbReference>
<feature type="chain" id="PRO_5011466474" evidence="6">
    <location>
        <begin position="30"/>
        <end position="526"/>
    </location>
</feature>
<evidence type="ECO:0000256" key="1">
    <source>
        <dbReference type="ARBA" id="ARBA00022512"/>
    </source>
</evidence>
<dbReference type="Gene3D" id="2.60.40.10">
    <property type="entry name" value="Immunoglobulins"/>
    <property type="match status" value="2"/>
</dbReference>
<evidence type="ECO:0000259" key="7">
    <source>
        <dbReference type="Pfam" id="PF00746"/>
    </source>
</evidence>